<evidence type="ECO:0000313" key="1">
    <source>
        <dbReference type="EMBL" id="KAF8670730.1"/>
    </source>
</evidence>
<sequence length="77" mass="8467">MDGRYTSRTPSVGPPRCDTAASLESLEGKECGDLRSGKHHPTECAATSCGEHGLVAFGYKQQAQHWTTWRDFIQNSL</sequence>
<protein>
    <submittedName>
        <fullName evidence="1">Uncharacterized protein</fullName>
    </submittedName>
</protein>
<evidence type="ECO:0000313" key="2">
    <source>
        <dbReference type="Proteomes" id="UP000636709"/>
    </source>
</evidence>
<dbReference type="AlphaFoldDB" id="A0A835ARK8"/>
<reference evidence="1" key="1">
    <citation type="submission" date="2020-07" db="EMBL/GenBank/DDBJ databases">
        <title>Genome sequence and genetic diversity analysis of an under-domesticated orphan crop, white fonio (Digitaria exilis).</title>
        <authorList>
            <person name="Bennetzen J.L."/>
            <person name="Chen S."/>
            <person name="Ma X."/>
            <person name="Wang X."/>
            <person name="Yssel A.E.J."/>
            <person name="Chaluvadi S.R."/>
            <person name="Johnson M."/>
            <person name="Gangashetty P."/>
            <person name="Hamidou F."/>
            <person name="Sanogo M.D."/>
            <person name="Zwaenepoel A."/>
            <person name="Wallace J."/>
            <person name="Van De Peer Y."/>
            <person name="Van Deynze A."/>
        </authorList>
    </citation>
    <scope>NUCLEOTIDE SEQUENCE</scope>
    <source>
        <tissue evidence="1">Leaves</tissue>
    </source>
</reference>
<name>A0A835ARK8_9POAL</name>
<accession>A0A835ARK8</accession>
<keyword evidence="2" id="KW-1185">Reference proteome</keyword>
<gene>
    <name evidence="1" type="ORF">HU200_050395</name>
</gene>
<organism evidence="1 2">
    <name type="scientific">Digitaria exilis</name>
    <dbReference type="NCBI Taxonomy" id="1010633"/>
    <lineage>
        <taxon>Eukaryota</taxon>
        <taxon>Viridiplantae</taxon>
        <taxon>Streptophyta</taxon>
        <taxon>Embryophyta</taxon>
        <taxon>Tracheophyta</taxon>
        <taxon>Spermatophyta</taxon>
        <taxon>Magnoliopsida</taxon>
        <taxon>Liliopsida</taxon>
        <taxon>Poales</taxon>
        <taxon>Poaceae</taxon>
        <taxon>PACMAD clade</taxon>
        <taxon>Panicoideae</taxon>
        <taxon>Panicodae</taxon>
        <taxon>Paniceae</taxon>
        <taxon>Anthephorinae</taxon>
        <taxon>Digitaria</taxon>
    </lineage>
</organism>
<dbReference type="Proteomes" id="UP000636709">
    <property type="component" value="Unassembled WGS sequence"/>
</dbReference>
<comment type="caution">
    <text evidence="1">The sequence shown here is derived from an EMBL/GenBank/DDBJ whole genome shotgun (WGS) entry which is preliminary data.</text>
</comment>
<proteinExistence type="predicted"/>
<dbReference type="EMBL" id="JACEFO010002250">
    <property type="protein sequence ID" value="KAF8670730.1"/>
    <property type="molecule type" value="Genomic_DNA"/>
</dbReference>